<feature type="compositionally biased region" description="Polar residues" evidence="1">
    <location>
        <begin position="70"/>
        <end position="90"/>
    </location>
</feature>
<protein>
    <submittedName>
        <fullName evidence="2">Uncharacterized protein</fullName>
    </submittedName>
</protein>
<organism evidence="2 3">
    <name type="scientific">candidate division KSB3 bacterium</name>
    <dbReference type="NCBI Taxonomy" id="2044937"/>
    <lineage>
        <taxon>Bacteria</taxon>
        <taxon>candidate division KSB3</taxon>
    </lineage>
</organism>
<dbReference type="AlphaFoldDB" id="A0A2G6KBC6"/>
<accession>A0A2G6KBC6</accession>
<reference evidence="2 3" key="1">
    <citation type="submission" date="2017-10" db="EMBL/GenBank/DDBJ databases">
        <title>Novel microbial diversity and functional potential in the marine mammal oral microbiome.</title>
        <authorList>
            <person name="Dudek N.K."/>
            <person name="Sun C.L."/>
            <person name="Burstein D."/>
            <person name="Kantor R.S."/>
            <person name="Aliaga Goltsman D.S."/>
            <person name="Bik E.M."/>
            <person name="Thomas B.C."/>
            <person name="Banfield J.F."/>
            <person name="Relman D.A."/>
        </authorList>
    </citation>
    <scope>NUCLEOTIDE SEQUENCE [LARGE SCALE GENOMIC DNA]</scope>
    <source>
        <strain evidence="2">DOLJORAL78_47_16</strain>
    </source>
</reference>
<feature type="region of interest" description="Disordered" evidence="1">
    <location>
        <begin position="29"/>
        <end position="55"/>
    </location>
</feature>
<proteinExistence type="predicted"/>
<evidence type="ECO:0000256" key="1">
    <source>
        <dbReference type="SAM" id="MobiDB-lite"/>
    </source>
</evidence>
<evidence type="ECO:0000313" key="2">
    <source>
        <dbReference type="EMBL" id="PIE32978.1"/>
    </source>
</evidence>
<sequence>MDGLINLLILYIIFTLISSAFSKKKKARTALRKKKKTTPSSARQKRQQSTSPFEEKLTSFLRDTLDIQLPQQKQQPVSSAKGKQSTSPHNTLDLESPKTEEVLVFNADDIEPVEEFFPEPTIIEPPALSKQIQAPMQPAVQRKQSGMLLHTSNRYLQGIILSEVLGPPVSKRRRI</sequence>
<feature type="region of interest" description="Disordered" evidence="1">
    <location>
        <begin position="70"/>
        <end position="98"/>
    </location>
</feature>
<dbReference type="EMBL" id="PDSK01000105">
    <property type="protein sequence ID" value="PIE32978.1"/>
    <property type="molecule type" value="Genomic_DNA"/>
</dbReference>
<dbReference type="Proteomes" id="UP000230821">
    <property type="component" value="Unassembled WGS sequence"/>
</dbReference>
<comment type="caution">
    <text evidence="2">The sequence shown here is derived from an EMBL/GenBank/DDBJ whole genome shotgun (WGS) entry which is preliminary data.</text>
</comment>
<evidence type="ECO:0000313" key="3">
    <source>
        <dbReference type="Proteomes" id="UP000230821"/>
    </source>
</evidence>
<feature type="compositionally biased region" description="Polar residues" evidence="1">
    <location>
        <begin position="39"/>
        <end position="52"/>
    </location>
</feature>
<gene>
    <name evidence="2" type="ORF">CSA56_13695</name>
</gene>
<name>A0A2G6KBC6_9BACT</name>